<dbReference type="AlphaFoldDB" id="A0A1G2L8Z0"/>
<evidence type="ECO:0000256" key="1">
    <source>
        <dbReference type="ARBA" id="ARBA00004127"/>
    </source>
</evidence>
<dbReference type="GO" id="GO:0005886">
    <property type="term" value="C:plasma membrane"/>
    <property type="evidence" value="ECO:0007669"/>
    <property type="project" value="UniProtKB-SubCell"/>
</dbReference>
<keyword evidence="3" id="KW-0813">Transport</keyword>
<dbReference type="Gene3D" id="2.70.150.10">
    <property type="entry name" value="Calcium-transporting ATPase, cytoplasmic transduction domain A"/>
    <property type="match status" value="1"/>
</dbReference>
<dbReference type="SFLD" id="SFLDF00027">
    <property type="entry name" value="p-type_atpase"/>
    <property type="match status" value="1"/>
</dbReference>
<keyword evidence="5 16" id="KW-0479">Metal-binding</keyword>
<feature type="transmembrane region" description="Helical" evidence="16">
    <location>
        <begin position="465"/>
        <end position="487"/>
    </location>
</feature>
<gene>
    <name evidence="18" type="ORF">A2934_03045</name>
</gene>
<keyword evidence="9 16" id="KW-0067">ATP-binding</keyword>
<dbReference type="SUPFAM" id="SSF56784">
    <property type="entry name" value="HAD-like"/>
    <property type="match status" value="1"/>
</dbReference>
<dbReference type="Gene3D" id="3.40.1110.10">
    <property type="entry name" value="Calcium-transporting ATPase, cytoplasmic domain N"/>
    <property type="match status" value="2"/>
</dbReference>
<dbReference type="PRINTS" id="PR00942">
    <property type="entry name" value="CUATPASEI"/>
</dbReference>
<dbReference type="CDD" id="cd00371">
    <property type="entry name" value="HMA"/>
    <property type="match status" value="2"/>
</dbReference>
<evidence type="ECO:0000256" key="14">
    <source>
        <dbReference type="ARBA" id="ARBA00023065"/>
    </source>
</evidence>
<dbReference type="InterPro" id="IPR008250">
    <property type="entry name" value="ATPase_P-typ_transduc_dom_A_sf"/>
</dbReference>
<evidence type="ECO:0000256" key="12">
    <source>
        <dbReference type="ARBA" id="ARBA00022989"/>
    </source>
</evidence>
<dbReference type="SUPFAM" id="SSF81665">
    <property type="entry name" value="Calcium ATPase, transmembrane domain M"/>
    <property type="match status" value="1"/>
</dbReference>
<keyword evidence="11" id="KW-1278">Translocase</keyword>
<evidence type="ECO:0000256" key="5">
    <source>
        <dbReference type="ARBA" id="ARBA00022723"/>
    </source>
</evidence>
<organism evidence="18 19">
    <name type="scientific">Candidatus Sungbacteria bacterium RIFCSPLOWO2_01_FULL_47_10</name>
    <dbReference type="NCBI Taxonomy" id="1802276"/>
    <lineage>
        <taxon>Bacteria</taxon>
        <taxon>Candidatus Sungiibacteriota</taxon>
    </lineage>
</organism>
<dbReference type="PRINTS" id="PR00119">
    <property type="entry name" value="CATATPASE"/>
</dbReference>
<dbReference type="SUPFAM" id="SSF55008">
    <property type="entry name" value="HMA, heavy metal-associated domain"/>
    <property type="match status" value="2"/>
</dbReference>
<dbReference type="FunFam" id="3.30.70.100:FF:000005">
    <property type="entry name" value="Copper-exporting P-type ATPase A"/>
    <property type="match status" value="1"/>
</dbReference>
<feature type="transmembrane region" description="Helical" evidence="16">
    <location>
        <begin position="244"/>
        <end position="263"/>
    </location>
</feature>
<dbReference type="InterPro" id="IPR059000">
    <property type="entry name" value="ATPase_P-type_domA"/>
</dbReference>
<evidence type="ECO:0000256" key="6">
    <source>
        <dbReference type="ARBA" id="ARBA00022737"/>
    </source>
</evidence>
<dbReference type="NCBIfam" id="TIGR01494">
    <property type="entry name" value="ATPase_P-type"/>
    <property type="match status" value="2"/>
</dbReference>
<evidence type="ECO:0000256" key="2">
    <source>
        <dbReference type="ARBA" id="ARBA00006024"/>
    </source>
</evidence>
<dbReference type="InterPro" id="IPR023214">
    <property type="entry name" value="HAD_sf"/>
</dbReference>
<evidence type="ECO:0000256" key="11">
    <source>
        <dbReference type="ARBA" id="ARBA00022967"/>
    </source>
</evidence>
<dbReference type="SFLD" id="SFLDS00003">
    <property type="entry name" value="Haloacid_Dehalogenase"/>
    <property type="match status" value="1"/>
</dbReference>
<dbReference type="GO" id="GO:0012505">
    <property type="term" value="C:endomembrane system"/>
    <property type="evidence" value="ECO:0007669"/>
    <property type="project" value="UniProtKB-SubCell"/>
</dbReference>
<feature type="transmembrane region" description="Helical" evidence="16">
    <location>
        <begin position="204"/>
        <end position="224"/>
    </location>
</feature>
<comment type="subcellular location">
    <subcellularLocation>
        <location evidence="16">Cell membrane</location>
    </subcellularLocation>
    <subcellularLocation>
        <location evidence="1">Endomembrane system</location>
        <topology evidence="1">Multi-pass membrane protein</topology>
    </subcellularLocation>
</comment>
<evidence type="ECO:0000256" key="16">
    <source>
        <dbReference type="RuleBase" id="RU362081"/>
    </source>
</evidence>
<accession>A0A1G2L8Z0</accession>
<keyword evidence="8" id="KW-0187">Copper transport</keyword>
<keyword evidence="13" id="KW-0186">Copper</keyword>
<dbReference type="Pfam" id="PF00702">
    <property type="entry name" value="Hydrolase"/>
    <property type="match status" value="1"/>
</dbReference>
<dbReference type="SUPFAM" id="SSF81660">
    <property type="entry name" value="Metal cation-transporting ATPase, ATP-binding domain N"/>
    <property type="match status" value="1"/>
</dbReference>
<dbReference type="PROSITE" id="PS01047">
    <property type="entry name" value="HMA_1"/>
    <property type="match status" value="1"/>
</dbReference>
<dbReference type="GO" id="GO:0043682">
    <property type="term" value="F:P-type divalent copper transporter activity"/>
    <property type="evidence" value="ECO:0007669"/>
    <property type="project" value="TreeGrafter"/>
</dbReference>
<keyword evidence="16" id="KW-1003">Cell membrane</keyword>
<keyword evidence="12 16" id="KW-1133">Transmembrane helix</keyword>
<sequence>MKKKTYKIGGMHCASCAGTIERMLQKKAGVHSASVNFASESVLVEFDEQVVSEPKLAQAVDSVGYKLIIGTTAEKETAGGDTDAETISIKVLGMDSPHCAMIVENAVKKLQGIKNIDIDFSNQRAKVVFIPKQLTVKDIFEVIADAGYKPIEEEGEAEEILDKEKIEREKQVKTMKRKLVIGGIFSFFIFLGSFPQWFSFVPHVLSNTWALLILTTPVQFWVGWQFYSGLKLLVKYRTADMNTLIAIGTLSAYFYSAGVVVFPEFFSKGGVTPQIYFDTSAIIIVLILLGKYFEILMKGRASEAIKKLIGLEPKTANVLREEKAAEGEPRQRREIEIPISDVHAGDFIVVRPGEKIPVDGKIIEGESEIDESMVTGESMPVHKTAGKAVIGSTINKFGTFTFQATKVGKDTVLSQIIKMVEEAQGSKAPIQRLADLVSSYFVPVVIVIAIFTFSVWFFFGPAPAFSFALINFVAVLIIACPCALGLATPMAIMVSSGSAAGKGILIKDAASLEIANKIDTIILDKTGTLTRGKPQLTDIAAFNNEDQAHVLALAASLEQRSEHPLAQAILQYAASLDQKSSHPLDTAIMDEAKKEKIELYKLEDFKAISGKGLRGLLYVQTQRIEAYLGNRALMRDLGLDVSQYEDRIKKLESEGKTVMILAVDKKIKGALAVADVLKKESMKAIKTLKENHIDVWMLTGDNDRTARAIASQAGIENVMSEVLPDKKSEKVRELQEQGKIVAMVGDGINDAPALTQANVGIAMGEGTDIAMESANITLMRGDLMLISETIKLSKRTMRIIKQNLFWAFFYNSAFVPVAAGVLYPFFGILLNPVFAAAAMAFSSISVVLNSLRLKSSGPSVPSAERAVDM</sequence>
<feature type="transmembrane region" description="Helical" evidence="16">
    <location>
        <begin position="275"/>
        <end position="293"/>
    </location>
</feature>
<keyword evidence="6" id="KW-0677">Repeat</keyword>
<dbReference type="InterPro" id="IPR036163">
    <property type="entry name" value="HMA_dom_sf"/>
</dbReference>
<evidence type="ECO:0000256" key="9">
    <source>
        <dbReference type="ARBA" id="ARBA00022840"/>
    </source>
</evidence>
<evidence type="ECO:0000256" key="8">
    <source>
        <dbReference type="ARBA" id="ARBA00022796"/>
    </source>
</evidence>
<dbReference type="InterPro" id="IPR027256">
    <property type="entry name" value="P-typ_ATPase_IB"/>
</dbReference>
<reference evidence="18 19" key="1">
    <citation type="journal article" date="2016" name="Nat. Commun.">
        <title>Thousands of microbial genomes shed light on interconnected biogeochemical processes in an aquifer system.</title>
        <authorList>
            <person name="Anantharaman K."/>
            <person name="Brown C.T."/>
            <person name="Hug L.A."/>
            <person name="Sharon I."/>
            <person name="Castelle C.J."/>
            <person name="Probst A.J."/>
            <person name="Thomas B.C."/>
            <person name="Singh A."/>
            <person name="Wilkins M.J."/>
            <person name="Karaoz U."/>
            <person name="Brodie E.L."/>
            <person name="Williams K.H."/>
            <person name="Hubbard S.S."/>
            <person name="Banfield J.F."/>
        </authorList>
    </citation>
    <scope>NUCLEOTIDE SEQUENCE [LARGE SCALE GENOMIC DNA]</scope>
</reference>
<dbReference type="NCBIfam" id="TIGR00003">
    <property type="entry name" value="copper ion binding protein"/>
    <property type="match status" value="2"/>
</dbReference>
<dbReference type="InterPro" id="IPR036412">
    <property type="entry name" value="HAD-like_sf"/>
</dbReference>
<evidence type="ECO:0000256" key="4">
    <source>
        <dbReference type="ARBA" id="ARBA00022692"/>
    </source>
</evidence>
<dbReference type="FunFam" id="2.70.150.10:FF:000002">
    <property type="entry name" value="Copper-transporting ATPase 1, putative"/>
    <property type="match status" value="1"/>
</dbReference>
<dbReference type="NCBIfam" id="TIGR01525">
    <property type="entry name" value="ATPase-IB_hvy"/>
    <property type="match status" value="1"/>
</dbReference>
<keyword evidence="14" id="KW-0406">Ion transport</keyword>
<dbReference type="Pfam" id="PF00122">
    <property type="entry name" value="E1-E2_ATPase"/>
    <property type="match status" value="1"/>
</dbReference>
<feature type="transmembrane region" description="Helical" evidence="16">
    <location>
        <begin position="440"/>
        <end position="459"/>
    </location>
</feature>
<dbReference type="InterPro" id="IPR023299">
    <property type="entry name" value="ATPase_P-typ_cyto_dom_N"/>
</dbReference>
<name>A0A1G2L8Z0_9BACT</name>
<dbReference type="InterPro" id="IPR006122">
    <property type="entry name" value="HMA_Cu_ion-bd"/>
</dbReference>
<keyword evidence="7 16" id="KW-0547">Nucleotide-binding</keyword>
<keyword evidence="10" id="KW-0460">Magnesium</keyword>
<dbReference type="GO" id="GO:0016887">
    <property type="term" value="F:ATP hydrolysis activity"/>
    <property type="evidence" value="ECO:0007669"/>
    <property type="project" value="InterPro"/>
</dbReference>
<evidence type="ECO:0000256" key="3">
    <source>
        <dbReference type="ARBA" id="ARBA00022448"/>
    </source>
</evidence>
<dbReference type="InterPro" id="IPR018303">
    <property type="entry name" value="ATPase_P-typ_P_site"/>
</dbReference>
<dbReference type="PANTHER" id="PTHR43520">
    <property type="entry name" value="ATP7, ISOFORM B"/>
    <property type="match status" value="1"/>
</dbReference>
<evidence type="ECO:0000256" key="7">
    <source>
        <dbReference type="ARBA" id="ARBA00022741"/>
    </source>
</evidence>
<evidence type="ECO:0000259" key="17">
    <source>
        <dbReference type="PROSITE" id="PS50846"/>
    </source>
</evidence>
<feature type="domain" description="HMA" evidence="17">
    <location>
        <begin position="2"/>
        <end position="68"/>
    </location>
</feature>
<dbReference type="SFLD" id="SFLDG00002">
    <property type="entry name" value="C1.7:_P-type_atpase_like"/>
    <property type="match status" value="1"/>
</dbReference>
<dbReference type="GO" id="GO:0005524">
    <property type="term" value="F:ATP binding"/>
    <property type="evidence" value="ECO:0007669"/>
    <property type="project" value="UniProtKB-UniRule"/>
</dbReference>
<proteinExistence type="inferred from homology"/>
<comment type="similarity">
    <text evidence="2 16">Belongs to the cation transport ATPase (P-type) (TC 3.A.3) family. Type IB subfamily.</text>
</comment>
<dbReference type="GO" id="GO:0055070">
    <property type="term" value="P:copper ion homeostasis"/>
    <property type="evidence" value="ECO:0007669"/>
    <property type="project" value="TreeGrafter"/>
</dbReference>
<evidence type="ECO:0000313" key="18">
    <source>
        <dbReference type="EMBL" id="OHA07249.1"/>
    </source>
</evidence>
<dbReference type="PROSITE" id="PS00154">
    <property type="entry name" value="ATPASE_E1_E2"/>
    <property type="match status" value="1"/>
</dbReference>
<feature type="transmembrane region" description="Helical" evidence="16">
    <location>
        <begin position="804"/>
        <end position="826"/>
    </location>
</feature>
<evidence type="ECO:0000256" key="10">
    <source>
        <dbReference type="ARBA" id="ARBA00022842"/>
    </source>
</evidence>
<dbReference type="PROSITE" id="PS50846">
    <property type="entry name" value="HMA_2"/>
    <property type="match status" value="2"/>
</dbReference>
<dbReference type="SUPFAM" id="SSF81653">
    <property type="entry name" value="Calcium ATPase, transduction domain A"/>
    <property type="match status" value="1"/>
</dbReference>
<evidence type="ECO:0000256" key="13">
    <source>
        <dbReference type="ARBA" id="ARBA00023008"/>
    </source>
</evidence>
<dbReference type="InterPro" id="IPR017969">
    <property type="entry name" value="Heavy-metal-associated_CS"/>
</dbReference>
<dbReference type="Gene3D" id="3.30.70.100">
    <property type="match status" value="2"/>
</dbReference>
<dbReference type="InterPro" id="IPR001757">
    <property type="entry name" value="P_typ_ATPase"/>
</dbReference>
<dbReference type="Proteomes" id="UP000177982">
    <property type="component" value="Unassembled WGS sequence"/>
</dbReference>
<feature type="transmembrane region" description="Helical" evidence="16">
    <location>
        <begin position="832"/>
        <end position="851"/>
    </location>
</feature>
<dbReference type="InterPro" id="IPR044492">
    <property type="entry name" value="P_typ_ATPase_HD_dom"/>
</dbReference>
<evidence type="ECO:0000313" key="19">
    <source>
        <dbReference type="Proteomes" id="UP000177982"/>
    </source>
</evidence>
<dbReference type="GO" id="GO:0005507">
    <property type="term" value="F:copper ion binding"/>
    <property type="evidence" value="ECO:0007669"/>
    <property type="project" value="InterPro"/>
</dbReference>
<dbReference type="Gene3D" id="3.40.50.1000">
    <property type="entry name" value="HAD superfamily/HAD-like"/>
    <property type="match status" value="1"/>
</dbReference>
<dbReference type="InterPro" id="IPR023298">
    <property type="entry name" value="ATPase_P-typ_TM_dom_sf"/>
</dbReference>
<keyword evidence="15 16" id="KW-0472">Membrane</keyword>
<keyword evidence="4 16" id="KW-0812">Transmembrane</keyword>
<dbReference type="EMBL" id="MHQO01000013">
    <property type="protein sequence ID" value="OHA07249.1"/>
    <property type="molecule type" value="Genomic_DNA"/>
</dbReference>
<dbReference type="PANTHER" id="PTHR43520:SF8">
    <property type="entry name" value="P-TYPE CU(+) TRANSPORTER"/>
    <property type="match status" value="1"/>
</dbReference>
<feature type="domain" description="HMA" evidence="17">
    <location>
        <begin position="85"/>
        <end position="151"/>
    </location>
</feature>
<evidence type="ECO:0000256" key="15">
    <source>
        <dbReference type="ARBA" id="ARBA00023136"/>
    </source>
</evidence>
<dbReference type="Pfam" id="PF00403">
    <property type="entry name" value="HMA"/>
    <property type="match status" value="2"/>
</dbReference>
<feature type="transmembrane region" description="Helical" evidence="16">
    <location>
        <begin position="179"/>
        <end position="198"/>
    </location>
</feature>
<dbReference type="CDD" id="cd02094">
    <property type="entry name" value="P-type_ATPase_Cu-like"/>
    <property type="match status" value="1"/>
</dbReference>
<protein>
    <recommendedName>
        <fullName evidence="17">HMA domain-containing protein</fullName>
    </recommendedName>
</protein>
<dbReference type="InterPro" id="IPR006121">
    <property type="entry name" value="HMA_dom"/>
</dbReference>
<comment type="caution">
    <text evidence="18">The sequence shown here is derived from an EMBL/GenBank/DDBJ whole genome shotgun (WGS) entry which is preliminary data.</text>
</comment>